<feature type="transmembrane region" description="Helical" evidence="8">
    <location>
        <begin position="25"/>
        <end position="46"/>
    </location>
</feature>
<feature type="domain" description="CSC1/OSCA1-like 7TM region" evidence="9">
    <location>
        <begin position="701"/>
        <end position="974"/>
    </location>
</feature>
<dbReference type="Pfam" id="PF13967">
    <property type="entry name" value="RSN1_TM"/>
    <property type="match status" value="1"/>
</dbReference>
<name>A0A194VA02_CYTMA</name>
<feature type="transmembrane region" description="Helical" evidence="8">
    <location>
        <begin position="982"/>
        <end position="1002"/>
    </location>
</feature>
<feature type="domain" description="CSC1/OSCA1-like cytosolic" evidence="12">
    <location>
        <begin position="212"/>
        <end position="288"/>
    </location>
</feature>
<evidence type="ECO:0000259" key="11">
    <source>
        <dbReference type="Pfam" id="PF13967"/>
    </source>
</evidence>
<organism evidence="13 14">
    <name type="scientific">Cytospora mali</name>
    <name type="common">Apple Valsa canker fungus</name>
    <name type="synonym">Valsa mali</name>
    <dbReference type="NCBI Taxonomy" id="578113"/>
    <lineage>
        <taxon>Eukaryota</taxon>
        <taxon>Fungi</taxon>
        <taxon>Dikarya</taxon>
        <taxon>Ascomycota</taxon>
        <taxon>Pezizomycotina</taxon>
        <taxon>Sordariomycetes</taxon>
        <taxon>Sordariomycetidae</taxon>
        <taxon>Diaporthales</taxon>
        <taxon>Cytosporaceae</taxon>
        <taxon>Cytospora</taxon>
    </lineage>
</organism>
<accession>A0A194VA02</accession>
<feature type="domain" description="CSC1/OSCA1-like cytosolic" evidence="12">
    <location>
        <begin position="585"/>
        <end position="688"/>
    </location>
</feature>
<evidence type="ECO:0000313" key="14">
    <source>
        <dbReference type="Proteomes" id="UP000078576"/>
    </source>
</evidence>
<evidence type="ECO:0000256" key="1">
    <source>
        <dbReference type="ARBA" id="ARBA00004141"/>
    </source>
</evidence>
<feature type="region of interest" description="Disordered" evidence="7">
    <location>
        <begin position="283"/>
        <end position="334"/>
    </location>
</feature>
<feature type="transmembrane region" description="Helical" evidence="8">
    <location>
        <begin position="106"/>
        <end position="127"/>
    </location>
</feature>
<feature type="region of interest" description="Disordered" evidence="7">
    <location>
        <begin position="416"/>
        <end position="482"/>
    </location>
</feature>
<keyword evidence="5 8" id="KW-1133">Transmembrane helix</keyword>
<dbReference type="Proteomes" id="UP000078576">
    <property type="component" value="Unassembled WGS sequence"/>
</dbReference>
<feature type="transmembrane region" description="Helical" evidence="8">
    <location>
        <begin position="752"/>
        <end position="773"/>
    </location>
</feature>
<dbReference type="InterPro" id="IPR003864">
    <property type="entry name" value="CSC1/OSCA1-like_7TM"/>
</dbReference>
<feature type="transmembrane region" description="Helical" evidence="8">
    <location>
        <begin position="917"/>
        <end position="935"/>
    </location>
</feature>
<protein>
    <submittedName>
        <fullName evidence="13">Uncharacterized protein RSN1</fullName>
    </submittedName>
</protein>
<proteinExistence type="inferred from homology"/>
<keyword evidence="4 8" id="KW-0812">Transmembrane</keyword>
<evidence type="ECO:0000256" key="6">
    <source>
        <dbReference type="ARBA" id="ARBA00023136"/>
    </source>
</evidence>
<evidence type="ECO:0000256" key="7">
    <source>
        <dbReference type="SAM" id="MobiDB-lite"/>
    </source>
</evidence>
<feature type="region of interest" description="Disordered" evidence="7">
    <location>
        <begin position="1066"/>
        <end position="1097"/>
    </location>
</feature>
<feature type="transmembrane region" description="Helical" evidence="8">
    <location>
        <begin position="700"/>
        <end position="720"/>
    </location>
</feature>
<dbReference type="InterPro" id="IPR045122">
    <property type="entry name" value="Csc1-like"/>
</dbReference>
<comment type="similarity">
    <text evidence="2">Belongs to the CSC1 (TC 1.A.17) family.</text>
</comment>
<comment type="subcellular location">
    <subcellularLocation>
        <location evidence="1">Membrane</location>
        <topology evidence="1">Multi-pass membrane protein</topology>
    </subcellularLocation>
</comment>
<keyword evidence="14" id="KW-1185">Reference proteome</keyword>
<evidence type="ECO:0000259" key="9">
    <source>
        <dbReference type="Pfam" id="PF02714"/>
    </source>
</evidence>
<evidence type="ECO:0000259" key="12">
    <source>
        <dbReference type="Pfam" id="PF14703"/>
    </source>
</evidence>
<feature type="compositionally biased region" description="Basic and acidic residues" evidence="7">
    <location>
        <begin position="443"/>
        <end position="457"/>
    </location>
</feature>
<dbReference type="InterPro" id="IPR027815">
    <property type="entry name" value="CSC1/OSCA1-like_cyt"/>
</dbReference>
<feature type="transmembrane region" description="Helical" evidence="8">
    <location>
        <begin position="955"/>
        <end position="976"/>
    </location>
</feature>
<feature type="transmembrane region" description="Helical" evidence="8">
    <location>
        <begin position="168"/>
        <end position="187"/>
    </location>
</feature>
<dbReference type="InterPro" id="IPR022257">
    <property type="entry name" value="PHM7_ext"/>
</dbReference>
<evidence type="ECO:0000256" key="2">
    <source>
        <dbReference type="ARBA" id="ARBA00007779"/>
    </source>
</evidence>
<dbReference type="Pfam" id="PF02714">
    <property type="entry name" value="RSN1_7TM"/>
    <property type="match status" value="1"/>
</dbReference>
<reference evidence="14" key="1">
    <citation type="submission" date="2014-12" db="EMBL/GenBank/DDBJ databases">
        <title>Genome Sequence of Valsa Canker Pathogens Uncovers a Specific Adaption of Colonization on Woody Bark.</title>
        <authorList>
            <person name="Yin Z."/>
            <person name="Liu H."/>
            <person name="Gao X."/>
            <person name="Li Z."/>
            <person name="Song N."/>
            <person name="Ke X."/>
            <person name="Dai Q."/>
            <person name="Wu Y."/>
            <person name="Sun Y."/>
            <person name="Xu J.-R."/>
            <person name="Kang Z.K."/>
            <person name="Wang L."/>
            <person name="Huang L."/>
        </authorList>
    </citation>
    <scope>NUCLEOTIDE SEQUENCE [LARGE SCALE GENOMIC DNA]</scope>
    <source>
        <strain evidence="14">SXYL134</strain>
    </source>
</reference>
<evidence type="ECO:0000256" key="3">
    <source>
        <dbReference type="ARBA" id="ARBA00022448"/>
    </source>
</evidence>
<keyword evidence="3" id="KW-0813">Transport</keyword>
<feature type="transmembrane region" description="Helical" evidence="8">
    <location>
        <begin position="843"/>
        <end position="871"/>
    </location>
</feature>
<dbReference type="Pfam" id="PF12621">
    <property type="entry name" value="PHM7_ext"/>
    <property type="match status" value="1"/>
</dbReference>
<dbReference type="PANTHER" id="PTHR13018:SF20">
    <property type="entry name" value="SPORULATION-SPECIFIC PROTEIN 75"/>
    <property type="match status" value="1"/>
</dbReference>
<evidence type="ECO:0000256" key="8">
    <source>
        <dbReference type="SAM" id="Phobius"/>
    </source>
</evidence>
<feature type="transmembrane region" description="Helical" evidence="8">
    <location>
        <begin position="794"/>
        <end position="815"/>
    </location>
</feature>
<dbReference type="GO" id="GO:0005227">
    <property type="term" value="F:calcium-activated cation channel activity"/>
    <property type="evidence" value="ECO:0007669"/>
    <property type="project" value="InterPro"/>
</dbReference>
<dbReference type="PANTHER" id="PTHR13018">
    <property type="entry name" value="PROBABLE MEMBRANE PROTEIN DUF221-RELATED"/>
    <property type="match status" value="1"/>
</dbReference>
<dbReference type="InterPro" id="IPR032880">
    <property type="entry name" value="CSC1/OSCA1-like_N"/>
</dbReference>
<dbReference type="OrthoDB" id="1076608at2759"/>
<keyword evidence="6 8" id="KW-0472">Membrane</keyword>
<feature type="domain" description="CSC1/OSCA1-like N-terminal transmembrane" evidence="11">
    <location>
        <begin position="25"/>
        <end position="188"/>
    </location>
</feature>
<evidence type="ECO:0000313" key="13">
    <source>
        <dbReference type="EMBL" id="KUI60703.1"/>
    </source>
</evidence>
<dbReference type="AlphaFoldDB" id="A0A194VA02"/>
<feature type="compositionally biased region" description="Polar residues" evidence="7">
    <location>
        <begin position="471"/>
        <end position="480"/>
    </location>
</feature>
<evidence type="ECO:0000256" key="4">
    <source>
        <dbReference type="ARBA" id="ARBA00022692"/>
    </source>
</evidence>
<dbReference type="GO" id="GO:0005886">
    <property type="term" value="C:plasma membrane"/>
    <property type="evidence" value="ECO:0007669"/>
    <property type="project" value="TreeGrafter"/>
</dbReference>
<feature type="domain" description="10TM putative phosphate transporter extracellular tail" evidence="10">
    <location>
        <begin position="1167"/>
        <end position="1240"/>
    </location>
</feature>
<dbReference type="Pfam" id="PF14703">
    <property type="entry name" value="PHM7_cyt"/>
    <property type="match status" value="2"/>
</dbReference>
<dbReference type="EMBL" id="KN714757">
    <property type="protein sequence ID" value="KUI60703.1"/>
    <property type="molecule type" value="Genomic_DNA"/>
</dbReference>
<evidence type="ECO:0000256" key="5">
    <source>
        <dbReference type="ARBA" id="ARBA00022989"/>
    </source>
</evidence>
<gene>
    <name evidence="13" type="ORF">VP1G_07921</name>
</gene>
<sequence>MAININDTANAGTAQSYAGQSLETFLASVGVSFAVAVVQVSLFLLLRNKLARIYKPKTFLVPERERTDPPPSSPWALIRAIMSYSDREVIKKCGLDAYFFMRYLKALLVMFVPLACIILPILLPVNYVGGIGQNLWTNTTTDTNSTDVVGLSTLSWSNVKEKNYDRRWAHLMLALLVIIWVCIVIFTEMRVYTKVRQDWLTSAEHRLRASANTVLVSSIPEKWLTEDALRGLFDVFPGGIKNIWLTRDFTALLDKIKHRNEIHSQLESAESDLIRECKKRQLKQREQEEKRMRRELRTKQPTKAEKAERQKREDEEARLRAEAAGGISYGEHEDVPHNATEAAEGTETDQIHPHEHGHDHHQRNIFAATVLDGGLYKVGQGFKDGANALGKAGQGFVGGLHAIGHGVDEELETNGGFEFVKPEPGPSSTRAQARSPERPSVATDRRVQILSESEKPKQSFASERSGVPLDSYTSKESMQQELHPKHLGNTVRKLENVDDMYITERTRWWQFWKPPSGGYASPVPQGSEGNEYPFGDQKSLWTKVKQHIPFMYDGEPSFNYPPFVNPGQEEDYQERAGPAWEKWLKAKDRPHHRLPLFDFTPGWLPGLPLIHKKVDTIYWCRKELARLNLEIEEDQKHSERFPIMTSAFIQFHNQVAAHMACQSTIHHVPKQMAPRVVEISPDDVIWDNMAMSWWMQWSRILLGCGFVFGMVILWTFPVAFSASLSSIDTLIQHYPWLSFLKDNSSVYNFVKLAAGVLPQVILAILVALVPIILGMVADFQGVKTGSAKAEWVQTYYFFFLFVQVTLVVSIATGAIDTIVKLANSPESLPTILARNLPNSSNYFFSYLVLQGASVSSGTLLQVASLAVWFIISRLFDNTARAKFNRQIQLPSVKWGSFFPVYTNFACIALIFSVIAPLMSVFAIINFFMLWCAHRYNMLYVTRFRTDTGGVLYPRALNQTFTGLYVMELCLIGLFFIDASTCYPEAIIMIIALCFTVLYQIMLNKEFSPLTRYLPITFEDEAILRDQAFQRAQDRRMGIITDDDETTTLRSIKSIDDKDIEMQDLKEAGAKPPQSHRHNDPPKSHRKNLSSGGGSLRSKLVNPVSTLKHAGTWAVQSGSNVKHATLGRAEDNLKTAAAYRRQRRDKELEAQRAIGEALYGGFADEIEDLTPEERDQLVKKAFTHSAIRARRPVVWIPRDDLGVSDDEVVRTNEYSEHIWISNEGTALDSKCRAVYGRAPPDFSELDLIQL</sequence>
<evidence type="ECO:0000259" key="10">
    <source>
        <dbReference type="Pfam" id="PF12621"/>
    </source>
</evidence>
<feature type="compositionally biased region" description="Basic and acidic residues" evidence="7">
    <location>
        <begin position="283"/>
        <end position="321"/>
    </location>
</feature>